<dbReference type="InterPro" id="IPR025558">
    <property type="entry name" value="DUF4283"/>
</dbReference>
<dbReference type="Pfam" id="PF14111">
    <property type="entry name" value="DUF4283"/>
    <property type="match status" value="1"/>
</dbReference>
<dbReference type="AlphaFoldDB" id="A0ABD1IKA8"/>
<gene>
    <name evidence="3" type="ORF">AAHA92_00652</name>
</gene>
<protein>
    <recommendedName>
        <fullName evidence="2">CCHC-type domain-containing protein</fullName>
    </recommendedName>
</protein>
<keyword evidence="1" id="KW-0479">Metal-binding</keyword>
<evidence type="ECO:0000313" key="3">
    <source>
        <dbReference type="EMBL" id="KAL1569140.1"/>
    </source>
</evidence>
<accession>A0ABD1IKA8</accession>
<proteinExistence type="predicted"/>
<dbReference type="PROSITE" id="PS50158">
    <property type="entry name" value="ZF_CCHC"/>
    <property type="match status" value="1"/>
</dbReference>
<evidence type="ECO:0000313" key="4">
    <source>
        <dbReference type="Proteomes" id="UP001567538"/>
    </source>
</evidence>
<keyword evidence="1" id="KW-0863">Zinc-finger</keyword>
<keyword evidence="4" id="KW-1185">Reference proteome</keyword>
<dbReference type="Proteomes" id="UP001567538">
    <property type="component" value="Unassembled WGS sequence"/>
</dbReference>
<sequence length="191" mass="21970">MESMVVVKLLGRSISYNAFQNRLWAIKKPRGQFFMMDLDNDYYQIRFNNLDDYQNALSGGPWIVYGHNLTIQPWSVNFNPLQSLPISIVAWIRIRSVPGALYKAPLVVAIGEMIDKVVKIDNNTSAATRGRFARLAVMVDLSKTLKSRIWVNDKPHDIEYESLPLICYGCGRYGHLKTDCQDLREKEKEKN</sequence>
<feature type="domain" description="CCHC-type" evidence="2">
    <location>
        <begin position="167"/>
        <end position="182"/>
    </location>
</feature>
<evidence type="ECO:0000256" key="1">
    <source>
        <dbReference type="PROSITE-ProRule" id="PRU00047"/>
    </source>
</evidence>
<keyword evidence="1" id="KW-0862">Zinc</keyword>
<dbReference type="EMBL" id="JBEAFC010000001">
    <property type="protein sequence ID" value="KAL1569140.1"/>
    <property type="molecule type" value="Genomic_DNA"/>
</dbReference>
<evidence type="ECO:0000259" key="2">
    <source>
        <dbReference type="PROSITE" id="PS50158"/>
    </source>
</evidence>
<dbReference type="GO" id="GO:0008270">
    <property type="term" value="F:zinc ion binding"/>
    <property type="evidence" value="ECO:0007669"/>
    <property type="project" value="UniProtKB-KW"/>
</dbReference>
<comment type="caution">
    <text evidence="3">The sequence shown here is derived from an EMBL/GenBank/DDBJ whole genome shotgun (WGS) entry which is preliminary data.</text>
</comment>
<dbReference type="InterPro" id="IPR001878">
    <property type="entry name" value="Znf_CCHC"/>
</dbReference>
<dbReference type="PANTHER" id="PTHR31286:SF99">
    <property type="entry name" value="DUF4283 DOMAIN-CONTAINING PROTEIN"/>
    <property type="match status" value="1"/>
</dbReference>
<dbReference type="PANTHER" id="PTHR31286">
    <property type="entry name" value="GLYCINE-RICH CELL WALL STRUCTURAL PROTEIN 1.8-LIKE"/>
    <property type="match status" value="1"/>
</dbReference>
<reference evidence="3 4" key="1">
    <citation type="submission" date="2024-06" db="EMBL/GenBank/DDBJ databases">
        <title>A chromosome level genome sequence of Diviner's sage (Salvia divinorum).</title>
        <authorList>
            <person name="Ford S.A."/>
            <person name="Ro D.-K."/>
            <person name="Ness R.W."/>
            <person name="Phillips M.A."/>
        </authorList>
    </citation>
    <scope>NUCLEOTIDE SEQUENCE [LARGE SCALE GENOMIC DNA]</scope>
    <source>
        <strain evidence="3">SAF-2024a</strain>
        <tissue evidence="3">Leaf</tissue>
    </source>
</reference>
<organism evidence="3 4">
    <name type="scientific">Salvia divinorum</name>
    <name type="common">Maria pastora</name>
    <name type="synonym">Diviner's sage</name>
    <dbReference type="NCBI Taxonomy" id="28513"/>
    <lineage>
        <taxon>Eukaryota</taxon>
        <taxon>Viridiplantae</taxon>
        <taxon>Streptophyta</taxon>
        <taxon>Embryophyta</taxon>
        <taxon>Tracheophyta</taxon>
        <taxon>Spermatophyta</taxon>
        <taxon>Magnoliopsida</taxon>
        <taxon>eudicotyledons</taxon>
        <taxon>Gunneridae</taxon>
        <taxon>Pentapetalae</taxon>
        <taxon>asterids</taxon>
        <taxon>lamiids</taxon>
        <taxon>Lamiales</taxon>
        <taxon>Lamiaceae</taxon>
        <taxon>Nepetoideae</taxon>
        <taxon>Mentheae</taxon>
        <taxon>Salviinae</taxon>
        <taxon>Salvia</taxon>
        <taxon>Salvia subgen. Calosphace</taxon>
    </lineage>
</organism>
<name>A0ABD1IKA8_SALDI</name>
<dbReference type="InterPro" id="IPR040256">
    <property type="entry name" value="At4g02000-like"/>
</dbReference>